<comment type="caution">
    <text evidence="2">The sequence shown here is derived from an EMBL/GenBank/DDBJ whole genome shotgun (WGS) entry which is preliminary data.</text>
</comment>
<accession>U2E9R3</accession>
<sequence>MMDQFDNKRSIPIDHATRRRKTPYNKQAVYEPPRGTEIKDTEQVEIAEDLDLDRLKNESDNLQKDDKK</sequence>
<feature type="compositionally biased region" description="Basic and acidic residues" evidence="1">
    <location>
        <begin position="52"/>
        <end position="68"/>
    </location>
</feature>
<name>U2E9R3_9MOLU</name>
<feature type="region of interest" description="Disordered" evidence="1">
    <location>
        <begin position="1"/>
        <end position="68"/>
    </location>
</feature>
<evidence type="ECO:0000256" key="1">
    <source>
        <dbReference type="SAM" id="MobiDB-lite"/>
    </source>
</evidence>
<feature type="compositionally biased region" description="Basic and acidic residues" evidence="1">
    <location>
        <begin position="1"/>
        <end position="16"/>
    </location>
</feature>
<proteinExistence type="predicted"/>
<gene>
    <name evidence="2" type="ORF">HLPCO_002277</name>
</gene>
<evidence type="ECO:0000313" key="2">
    <source>
        <dbReference type="EMBL" id="ERJ11576.1"/>
    </source>
</evidence>
<reference evidence="2 3" key="2">
    <citation type="journal article" date="2013" name="PLoS ONE">
        <title>INDIGO - INtegrated Data Warehouse of MIcrobial GenOmes with Examples from the Red Sea Extremophiles.</title>
        <authorList>
            <person name="Alam I."/>
            <person name="Antunes A."/>
            <person name="Kamau A.A."/>
            <person name="Ba Alawi W."/>
            <person name="Kalkatawi M."/>
            <person name="Stingl U."/>
            <person name="Bajic V.B."/>
        </authorList>
    </citation>
    <scope>NUCLEOTIDE SEQUENCE [LARGE SCALE GENOMIC DNA]</scope>
    <source>
        <strain evidence="2 3">SSD-17B</strain>
    </source>
</reference>
<evidence type="ECO:0000313" key="3">
    <source>
        <dbReference type="Proteomes" id="UP000005707"/>
    </source>
</evidence>
<protein>
    <submittedName>
        <fullName evidence="2">Uncharacterized protein</fullName>
    </submittedName>
</protein>
<dbReference type="InParanoid" id="U2E9R3"/>
<dbReference type="AlphaFoldDB" id="U2E9R3"/>
<organism evidence="2 3">
    <name type="scientific">Haloplasma contractile SSD-17B</name>
    <dbReference type="NCBI Taxonomy" id="1033810"/>
    <lineage>
        <taxon>Bacteria</taxon>
        <taxon>Bacillati</taxon>
        <taxon>Mycoplasmatota</taxon>
        <taxon>Mollicutes</taxon>
        <taxon>Haloplasmatales</taxon>
        <taxon>Haloplasmataceae</taxon>
        <taxon>Haloplasma</taxon>
    </lineage>
</organism>
<keyword evidence="3" id="KW-1185">Reference proteome</keyword>
<dbReference type="STRING" id="1033810.HLPCO_002277"/>
<dbReference type="EMBL" id="AFNU02000009">
    <property type="protein sequence ID" value="ERJ11576.1"/>
    <property type="molecule type" value="Genomic_DNA"/>
</dbReference>
<reference evidence="2 3" key="1">
    <citation type="journal article" date="2011" name="J. Bacteriol.">
        <title>Genome sequence of Haloplasma contractile, an unusual contractile bacterium from a deep-sea anoxic brine lake.</title>
        <authorList>
            <person name="Antunes A."/>
            <person name="Alam I."/>
            <person name="El Dorry H."/>
            <person name="Siam R."/>
            <person name="Robertson A."/>
            <person name="Bajic V.B."/>
            <person name="Stingl U."/>
        </authorList>
    </citation>
    <scope>NUCLEOTIDE SEQUENCE [LARGE SCALE GENOMIC DNA]</scope>
    <source>
        <strain evidence="2 3">SSD-17B</strain>
    </source>
</reference>
<dbReference type="Proteomes" id="UP000005707">
    <property type="component" value="Unassembled WGS sequence"/>
</dbReference>